<evidence type="ECO:0000256" key="4">
    <source>
        <dbReference type="ARBA" id="ARBA00013208"/>
    </source>
</evidence>
<dbReference type="InterPro" id="IPR019533">
    <property type="entry name" value="Peptidase_S26"/>
</dbReference>
<dbReference type="Proteomes" id="UP000823935">
    <property type="component" value="Unassembled WGS sequence"/>
</dbReference>
<accession>A0A9D1JJ19</accession>
<comment type="similarity">
    <text evidence="3 9">Belongs to the peptidase S26 family.</text>
</comment>
<dbReference type="InterPro" id="IPR019758">
    <property type="entry name" value="Pept_S26A_signal_pept_1_CS"/>
</dbReference>
<gene>
    <name evidence="11" type="primary">lepB</name>
    <name evidence="11" type="ORF">IAB44_03040</name>
</gene>
<evidence type="ECO:0000256" key="5">
    <source>
        <dbReference type="ARBA" id="ARBA00022670"/>
    </source>
</evidence>
<reference evidence="11" key="1">
    <citation type="submission" date="2020-10" db="EMBL/GenBank/DDBJ databases">
        <authorList>
            <person name="Gilroy R."/>
        </authorList>
    </citation>
    <scope>NUCLEOTIDE SEQUENCE</scope>
    <source>
        <strain evidence="11">CHK190-19873</strain>
    </source>
</reference>
<reference evidence="11" key="2">
    <citation type="journal article" date="2021" name="PeerJ">
        <title>Extensive microbial diversity within the chicken gut microbiome revealed by metagenomics and culture.</title>
        <authorList>
            <person name="Gilroy R."/>
            <person name="Ravi A."/>
            <person name="Getino M."/>
            <person name="Pursley I."/>
            <person name="Horton D.L."/>
            <person name="Alikhan N.F."/>
            <person name="Baker D."/>
            <person name="Gharbi K."/>
            <person name="Hall N."/>
            <person name="Watson M."/>
            <person name="Adriaenssens E.M."/>
            <person name="Foster-Nyarko E."/>
            <person name="Jarju S."/>
            <person name="Secka A."/>
            <person name="Antonio M."/>
            <person name="Oren A."/>
            <person name="Chaudhuri R.R."/>
            <person name="La Ragione R."/>
            <person name="Hildebrand F."/>
            <person name="Pallen M.J."/>
        </authorList>
    </citation>
    <scope>NUCLEOTIDE SEQUENCE</scope>
    <source>
        <strain evidence="11">CHK190-19873</strain>
    </source>
</reference>
<feature type="active site" evidence="7">
    <location>
        <position position="51"/>
    </location>
</feature>
<feature type="transmembrane region" description="Helical" evidence="8">
    <location>
        <begin position="23"/>
        <end position="42"/>
    </location>
</feature>
<evidence type="ECO:0000313" key="11">
    <source>
        <dbReference type="EMBL" id="HIS30512.1"/>
    </source>
</evidence>
<keyword evidence="8" id="KW-0472">Membrane</keyword>
<dbReference type="PROSITE" id="PS00761">
    <property type="entry name" value="SPASE_I_3"/>
    <property type="match status" value="1"/>
</dbReference>
<evidence type="ECO:0000256" key="7">
    <source>
        <dbReference type="PIRSR" id="PIRSR600223-1"/>
    </source>
</evidence>
<feature type="domain" description="Peptidase S26" evidence="10">
    <location>
        <begin position="21"/>
        <end position="181"/>
    </location>
</feature>
<dbReference type="PROSITE" id="PS00501">
    <property type="entry name" value="SPASE_I_1"/>
    <property type="match status" value="1"/>
</dbReference>
<organism evidence="11 12">
    <name type="scientific">Candidatus Limivivens intestinipullorum</name>
    <dbReference type="NCBI Taxonomy" id="2840858"/>
    <lineage>
        <taxon>Bacteria</taxon>
        <taxon>Bacillati</taxon>
        <taxon>Bacillota</taxon>
        <taxon>Clostridia</taxon>
        <taxon>Lachnospirales</taxon>
        <taxon>Lachnospiraceae</taxon>
        <taxon>Lachnospiraceae incertae sedis</taxon>
        <taxon>Candidatus Limivivens</taxon>
    </lineage>
</organism>
<dbReference type="InterPro" id="IPR036286">
    <property type="entry name" value="LexA/Signal_pep-like_sf"/>
</dbReference>
<evidence type="ECO:0000256" key="1">
    <source>
        <dbReference type="ARBA" id="ARBA00000677"/>
    </source>
</evidence>
<name>A0A9D1JJ19_9FIRM</name>
<dbReference type="GO" id="GO:0009003">
    <property type="term" value="F:signal peptidase activity"/>
    <property type="evidence" value="ECO:0007669"/>
    <property type="project" value="UniProtKB-EC"/>
</dbReference>
<dbReference type="Pfam" id="PF10502">
    <property type="entry name" value="Peptidase_S26"/>
    <property type="match status" value="1"/>
</dbReference>
<dbReference type="InterPro" id="IPR019757">
    <property type="entry name" value="Pept_S26A_signal_pept_1_Lys-AS"/>
</dbReference>
<dbReference type="InterPro" id="IPR000223">
    <property type="entry name" value="Pept_S26A_signal_pept_1"/>
</dbReference>
<keyword evidence="8" id="KW-1133">Transmembrane helix</keyword>
<keyword evidence="5 8" id="KW-0645">Protease</keyword>
<dbReference type="EC" id="3.4.21.89" evidence="4 8"/>
<evidence type="ECO:0000256" key="9">
    <source>
        <dbReference type="RuleBase" id="RU362042"/>
    </source>
</evidence>
<dbReference type="GO" id="GO:0006465">
    <property type="term" value="P:signal peptide processing"/>
    <property type="evidence" value="ECO:0007669"/>
    <property type="project" value="InterPro"/>
</dbReference>
<proteinExistence type="inferred from homology"/>
<protein>
    <recommendedName>
        <fullName evidence="4 8">Signal peptidase I</fullName>
        <ecNumber evidence="4 8">3.4.21.89</ecNumber>
    </recommendedName>
</protein>
<comment type="catalytic activity">
    <reaction evidence="1 8">
        <text>Cleavage of hydrophobic, N-terminal signal or leader sequences from secreted and periplasmic proteins.</text>
        <dbReference type="EC" id="3.4.21.89"/>
    </reaction>
</comment>
<evidence type="ECO:0000256" key="6">
    <source>
        <dbReference type="ARBA" id="ARBA00022801"/>
    </source>
</evidence>
<evidence type="ECO:0000256" key="3">
    <source>
        <dbReference type="ARBA" id="ARBA00009370"/>
    </source>
</evidence>
<dbReference type="SUPFAM" id="SSF51306">
    <property type="entry name" value="LexA/Signal peptidase"/>
    <property type="match status" value="1"/>
</dbReference>
<dbReference type="NCBIfam" id="TIGR02227">
    <property type="entry name" value="sigpep_I_bact"/>
    <property type="match status" value="1"/>
</dbReference>
<evidence type="ECO:0000256" key="2">
    <source>
        <dbReference type="ARBA" id="ARBA00004401"/>
    </source>
</evidence>
<keyword evidence="6 8" id="KW-0378">Hydrolase</keyword>
<keyword evidence="8" id="KW-0812">Transmembrane</keyword>
<dbReference type="PANTHER" id="PTHR43390:SF1">
    <property type="entry name" value="CHLOROPLAST PROCESSING PEPTIDASE"/>
    <property type="match status" value="1"/>
</dbReference>
<dbReference type="GO" id="GO:0005886">
    <property type="term" value="C:plasma membrane"/>
    <property type="evidence" value="ECO:0007669"/>
    <property type="project" value="UniProtKB-SubCell"/>
</dbReference>
<dbReference type="GO" id="GO:0004252">
    <property type="term" value="F:serine-type endopeptidase activity"/>
    <property type="evidence" value="ECO:0007669"/>
    <property type="project" value="InterPro"/>
</dbReference>
<evidence type="ECO:0000256" key="8">
    <source>
        <dbReference type="RuleBase" id="RU003993"/>
    </source>
</evidence>
<comment type="caution">
    <text evidence="11">The sequence shown here is derived from an EMBL/GenBank/DDBJ whole genome shotgun (WGS) entry which is preliminary data.</text>
</comment>
<dbReference type="EMBL" id="DVIQ01000019">
    <property type="protein sequence ID" value="HIS30512.1"/>
    <property type="molecule type" value="Genomic_DNA"/>
</dbReference>
<sequence>MSKENNETKEEEKKSVGREIAETAVYILIVLVLTYLVITYVGQRTTVSGMSMYPTLEDGDNLITDKISYRFTDPKRYDIVVFPFTESDGSTRNFIKRIIGLPGETVQIIDGEVYINGELLGENYGAEIIENPGVAAEPITLGDDEYFVMGDNRNNSKDSRYAEVGNIKREDLIGRAFIRIWPLNKFGLLKHQ</sequence>
<dbReference type="PRINTS" id="PR00727">
    <property type="entry name" value="LEADERPTASE"/>
</dbReference>
<dbReference type="CDD" id="cd06530">
    <property type="entry name" value="S26_SPase_I"/>
    <property type="match status" value="1"/>
</dbReference>
<feature type="active site" evidence="7">
    <location>
        <position position="96"/>
    </location>
</feature>
<evidence type="ECO:0000259" key="10">
    <source>
        <dbReference type="Pfam" id="PF10502"/>
    </source>
</evidence>
<dbReference type="PROSITE" id="PS00760">
    <property type="entry name" value="SPASE_I_2"/>
    <property type="match status" value="1"/>
</dbReference>
<comment type="subcellular location">
    <subcellularLocation>
        <location evidence="2">Cell membrane</location>
        <topology evidence="2">Single-pass type II membrane protein</topology>
    </subcellularLocation>
    <subcellularLocation>
        <location evidence="9">Membrane</location>
        <topology evidence="9">Single-pass type II membrane protein</topology>
    </subcellularLocation>
</comment>
<dbReference type="InterPro" id="IPR019756">
    <property type="entry name" value="Pept_S26A_signal_pept_1_Ser-AS"/>
</dbReference>
<dbReference type="Gene3D" id="2.10.109.10">
    <property type="entry name" value="Umud Fragment, subunit A"/>
    <property type="match status" value="1"/>
</dbReference>
<evidence type="ECO:0000313" key="12">
    <source>
        <dbReference type="Proteomes" id="UP000823935"/>
    </source>
</evidence>
<dbReference type="PANTHER" id="PTHR43390">
    <property type="entry name" value="SIGNAL PEPTIDASE I"/>
    <property type="match status" value="1"/>
</dbReference>
<dbReference type="AlphaFoldDB" id="A0A9D1JJ19"/>